<dbReference type="AlphaFoldDB" id="X1SAX8"/>
<protein>
    <submittedName>
        <fullName evidence="1">Uncharacterized protein</fullName>
    </submittedName>
</protein>
<name>X1SAX8_9ZZZZ</name>
<reference evidence="1" key="1">
    <citation type="journal article" date="2014" name="Front. Microbiol.">
        <title>High frequency of phylogenetically diverse reductive dehalogenase-homologous genes in deep subseafloor sedimentary metagenomes.</title>
        <authorList>
            <person name="Kawai M."/>
            <person name="Futagami T."/>
            <person name="Toyoda A."/>
            <person name="Takaki Y."/>
            <person name="Nishi S."/>
            <person name="Hori S."/>
            <person name="Arai W."/>
            <person name="Tsubouchi T."/>
            <person name="Morono Y."/>
            <person name="Uchiyama I."/>
            <person name="Ito T."/>
            <person name="Fujiyama A."/>
            <person name="Inagaki F."/>
            <person name="Takami H."/>
        </authorList>
    </citation>
    <scope>NUCLEOTIDE SEQUENCE</scope>
    <source>
        <strain evidence="1">Expedition CK06-06</strain>
    </source>
</reference>
<evidence type="ECO:0000313" key="1">
    <source>
        <dbReference type="EMBL" id="GAI72570.1"/>
    </source>
</evidence>
<organism evidence="1">
    <name type="scientific">marine sediment metagenome</name>
    <dbReference type="NCBI Taxonomy" id="412755"/>
    <lineage>
        <taxon>unclassified sequences</taxon>
        <taxon>metagenomes</taxon>
        <taxon>ecological metagenomes</taxon>
    </lineage>
</organism>
<sequence length="106" mass="12155">MPKRRFSKETYNGYHLITITGDDSPLGFFKKSSEKDEFGNLAVEGDYPQCPHPGRGRFSPWDNWLYVPSVCQSCVWVYREPMSSDYDCLLKTRQKINPASLVKGGK</sequence>
<gene>
    <name evidence="1" type="ORF">S12H4_04154</name>
</gene>
<proteinExistence type="predicted"/>
<dbReference type="EMBL" id="BARW01001244">
    <property type="protein sequence ID" value="GAI72570.1"/>
    <property type="molecule type" value="Genomic_DNA"/>
</dbReference>
<accession>X1SAX8</accession>
<comment type="caution">
    <text evidence="1">The sequence shown here is derived from an EMBL/GenBank/DDBJ whole genome shotgun (WGS) entry which is preliminary data.</text>
</comment>